<dbReference type="Proteomes" id="UP000070501">
    <property type="component" value="Unassembled WGS sequence"/>
</dbReference>
<comment type="subcellular location">
    <subcellularLocation>
        <location evidence="2">Cytoplasm</location>
    </subcellularLocation>
    <subcellularLocation>
        <location evidence="1">Nucleus</location>
    </subcellularLocation>
</comment>
<gene>
    <name evidence="10" type="ORF">Micbo1qcDRAFT_195345</name>
</gene>
<protein>
    <submittedName>
        <fullName evidence="10">D-glycerate 3-kinase</fullName>
    </submittedName>
</protein>
<dbReference type="GO" id="GO:0005634">
    <property type="term" value="C:nucleus"/>
    <property type="evidence" value="ECO:0007669"/>
    <property type="project" value="UniProtKB-SubCell"/>
</dbReference>
<keyword evidence="11" id="KW-1185">Reference proteome</keyword>
<keyword evidence="8" id="KW-0539">Nucleus</keyword>
<dbReference type="STRING" id="196109.A0A136J5Q5"/>
<dbReference type="GO" id="GO:0016301">
    <property type="term" value="F:kinase activity"/>
    <property type="evidence" value="ECO:0007669"/>
    <property type="project" value="UniProtKB-KW"/>
</dbReference>
<keyword evidence="5" id="KW-0547">Nucleotide-binding</keyword>
<sequence length="325" mass="36152">MASAASPIVDDKSPICIPFILERLRLHQQQAQQQANTSATAAGSGQDAGEANLGHARPFIIGLNGVQGVGKTTLVSALADKLQHGEGLETLVCSIDDFYLRREDQQRLAEGDPENKLLQVRGEPGTHDMELASSFFTSLCRGEPVRVPEYDKSAYSGKGDRVPESQWAKTVNDPATTGRPPVQVVIFEGWCVGFRSLTLDEVKAKRDAPGTRTLKDHALEHLLRVNESLRAYDTAITELFDAFIHIDAEDTEWVYDWRLEQEVKLRQMKGTGMTDEEVVRFVDAYYPAYELFCDKLRTGLFPETPGAQLRLVVGKDRKVKKTMVS</sequence>
<evidence type="ECO:0000313" key="10">
    <source>
        <dbReference type="EMBL" id="KXJ92484.1"/>
    </source>
</evidence>
<name>A0A136J5Q5_9PEZI</name>
<proteinExistence type="inferred from homology"/>
<dbReference type="OrthoDB" id="347435at2759"/>
<keyword evidence="4" id="KW-0808">Transferase</keyword>
<evidence type="ECO:0000256" key="8">
    <source>
        <dbReference type="ARBA" id="ARBA00023242"/>
    </source>
</evidence>
<evidence type="ECO:0000313" key="11">
    <source>
        <dbReference type="Proteomes" id="UP000070501"/>
    </source>
</evidence>
<evidence type="ECO:0000256" key="4">
    <source>
        <dbReference type="ARBA" id="ARBA00022679"/>
    </source>
</evidence>
<accession>A0A136J5Q5</accession>
<dbReference type="PANTHER" id="PTHR10285">
    <property type="entry name" value="URIDINE KINASE"/>
    <property type="match status" value="1"/>
</dbReference>
<evidence type="ECO:0000256" key="2">
    <source>
        <dbReference type="ARBA" id="ARBA00004496"/>
    </source>
</evidence>
<dbReference type="GO" id="GO:0005524">
    <property type="term" value="F:ATP binding"/>
    <property type="evidence" value="ECO:0007669"/>
    <property type="project" value="UniProtKB-KW"/>
</dbReference>
<dbReference type="InterPro" id="IPR027417">
    <property type="entry name" value="P-loop_NTPase"/>
</dbReference>
<organism evidence="10 11">
    <name type="scientific">Microdochium bolleyi</name>
    <dbReference type="NCBI Taxonomy" id="196109"/>
    <lineage>
        <taxon>Eukaryota</taxon>
        <taxon>Fungi</taxon>
        <taxon>Dikarya</taxon>
        <taxon>Ascomycota</taxon>
        <taxon>Pezizomycotina</taxon>
        <taxon>Sordariomycetes</taxon>
        <taxon>Xylariomycetidae</taxon>
        <taxon>Xylariales</taxon>
        <taxon>Microdochiaceae</taxon>
        <taxon>Microdochium</taxon>
    </lineage>
</organism>
<keyword evidence="7" id="KW-0067">ATP-binding</keyword>
<evidence type="ECO:0000256" key="1">
    <source>
        <dbReference type="ARBA" id="ARBA00004123"/>
    </source>
</evidence>
<keyword evidence="6 10" id="KW-0418">Kinase</keyword>
<dbReference type="FunFam" id="3.40.50.300:FF:001691">
    <property type="entry name" value="Probable ATP-dependent kinase TDA10"/>
    <property type="match status" value="1"/>
</dbReference>
<dbReference type="InParanoid" id="A0A136J5Q5"/>
<evidence type="ECO:0000256" key="6">
    <source>
        <dbReference type="ARBA" id="ARBA00022777"/>
    </source>
</evidence>
<reference evidence="11" key="1">
    <citation type="submission" date="2016-02" db="EMBL/GenBank/DDBJ databases">
        <title>Draft genome sequence of Microdochium bolleyi, a fungal endophyte of beachgrass.</title>
        <authorList>
            <consortium name="DOE Joint Genome Institute"/>
            <person name="David A.S."/>
            <person name="May G."/>
            <person name="Haridas S."/>
            <person name="Lim J."/>
            <person name="Wang M."/>
            <person name="Labutti K."/>
            <person name="Lipzen A."/>
            <person name="Barry K."/>
            <person name="Grigoriev I.V."/>
        </authorList>
    </citation>
    <scope>NUCLEOTIDE SEQUENCE [LARGE SCALE GENOMIC DNA]</scope>
    <source>
        <strain evidence="11">J235TASD1</strain>
    </source>
</reference>
<dbReference type="SUPFAM" id="SSF52540">
    <property type="entry name" value="P-loop containing nucleoside triphosphate hydrolases"/>
    <property type="match status" value="1"/>
</dbReference>
<evidence type="ECO:0000256" key="5">
    <source>
        <dbReference type="ARBA" id="ARBA00022741"/>
    </source>
</evidence>
<keyword evidence="3" id="KW-0963">Cytoplasm</keyword>
<dbReference type="FunCoup" id="A0A136J5Q5">
    <property type="interactions" value="321"/>
</dbReference>
<comment type="similarity">
    <text evidence="9">Belongs to the GLYK kinase family.</text>
</comment>
<dbReference type="GO" id="GO:0005737">
    <property type="term" value="C:cytoplasm"/>
    <property type="evidence" value="ECO:0007669"/>
    <property type="project" value="UniProtKB-SubCell"/>
</dbReference>
<evidence type="ECO:0000256" key="9">
    <source>
        <dbReference type="ARBA" id="ARBA00061312"/>
    </source>
</evidence>
<dbReference type="AlphaFoldDB" id="A0A136J5Q5"/>
<evidence type="ECO:0000256" key="7">
    <source>
        <dbReference type="ARBA" id="ARBA00022840"/>
    </source>
</evidence>
<dbReference type="EMBL" id="KQ964249">
    <property type="protein sequence ID" value="KXJ92484.1"/>
    <property type="molecule type" value="Genomic_DNA"/>
</dbReference>
<evidence type="ECO:0000256" key="3">
    <source>
        <dbReference type="ARBA" id="ARBA00022490"/>
    </source>
</evidence>
<dbReference type="Gene3D" id="3.40.50.300">
    <property type="entry name" value="P-loop containing nucleotide triphosphate hydrolases"/>
    <property type="match status" value="1"/>
</dbReference>